<evidence type="ECO:0000256" key="5">
    <source>
        <dbReference type="ARBA" id="ARBA00022884"/>
    </source>
</evidence>
<dbReference type="InterPro" id="IPR002710">
    <property type="entry name" value="Dilute_dom"/>
</dbReference>
<evidence type="ECO:0000313" key="12">
    <source>
        <dbReference type="EMBL" id="PVU90875.1"/>
    </source>
</evidence>
<keyword evidence="3" id="KW-0507">mRNA processing</keyword>
<evidence type="ECO:0000256" key="7">
    <source>
        <dbReference type="ARBA" id="ARBA00023242"/>
    </source>
</evidence>
<feature type="domain" description="Sm" evidence="11">
    <location>
        <begin position="765"/>
        <end position="838"/>
    </location>
</feature>
<dbReference type="Pfam" id="PF01843">
    <property type="entry name" value="DIL"/>
    <property type="match status" value="1"/>
</dbReference>
<dbReference type="GO" id="GO:0097525">
    <property type="term" value="C:spliceosomal snRNP complex"/>
    <property type="evidence" value="ECO:0007669"/>
    <property type="project" value="UniProtKB-ARBA"/>
</dbReference>
<dbReference type="SUPFAM" id="SSF50182">
    <property type="entry name" value="Sm-like ribonucleoproteins"/>
    <property type="match status" value="1"/>
</dbReference>
<feature type="compositionally biased region" description="Polar residues" evidence="9">
    <location>
        <begin position="48"/>
        <end position="62"/>
    </location>
</feature>
<dbReference type="InterPro" id="IPR034101">
    <property type="entry name" value="Lsm4"/>
</dbReference>
<evidence type="ECO:0000256" key="6">
    <source>
        <dbReference type="ARBA" id="ARBA00023187"/>
    </source>
</evidence>
<dbReference type="OrthoDB" id="747253at2759"/>
<evidence type="ECO:0000256" key="4">
    <source>
        <dbReference type="ARBA" id="ARBA00022728"/>
    </source>
</evidence>
<accession>A0A2T9YEY9</accession>
<feature type="region of interest" description="Disordered" evidence="9">
    <location>
        <begin position="1"/>
        <end position="62"/>
    </location>
</feature>
<dbReference type="PANTHER" id="PTHR23338">
    <property type="entry name" value="SMALL NUCLEAR RIBONUCLEOPROTEIN SM"/>
    <property type="match status" value="1"/>
</dbReference>
<keyword evidence="5" id="KW-0694">RNA-binding</keyword>
<organism evidence="12 13">
    <name type="scientific">Furculomyces boomerangus</name>
    <dbReference type="NCBI Taxonomy" id="61424"/>
    <lineage>
        <taxon>Eukaryota</taxon>
        <taxon>Fungi</taxon>
        <taxon>Fungi incertae sedis</taxon>
        <taxon>Zoopagomycota</taxon>
        <taxon>Kickxellomycotina</taxon>
        <taxon>Harpellomycetes</taxon>
        <taxon>Harpellales</taxon>
        <taxon>Harpellaceae</taxon>
        <taxon>Furculomyces</taxon>
    </lineage>
</organism>
<protein>
    <submittedName>
        <fullName evidence="12">Uncharacterized protein</fullName>
    </submittedName>
</protein>
<dbReference type="InterPro" id="IPR047575">
    <property type="entry name" value="Sm"/>
</dbReference>
<evidence type="ECO:0000256" key="8">
    <source>
        <dbReference type="ARBA" id="ARBA00023274"/>
    </source>
</evidence>
<dbReference type="Gene3D" id="2.30.30.100">
    <property type="match status" value="1"/>
</dbReference>
<evidence type="ECO:0000256" key="2">
    <source>
        <dbReference type="ARBA" id="ARBA00006850"/>
    </source>
</evidence>
<name>A0A2T9YEY9_9FUNG</name>
<evidence type="ECO:0000259" key="11">
    <source>
        <dbReference type="PROSITE" id="PS52002"/>
    </source>
</evidence>
<evidence type="ECO:0000256" key="1">
    <source>
        <dbReference type="ARBA" id="ARBA00004123"/>
    </source>
</evidence>
<dbReference type="GO" id="GO:0000956">
    <property type="term" value="P:nuclear-transcribed mRNA catabolic process"/>
    <property type="evidence" value="ECO:0007669"/>
    <property type="project" value="InterPro"/>
</dbReference>
<proteinExistence type="inferred from homology"/>
<feature type="region of interest" description="Disordered" evidence="9">
    <location>
        <begin position="843"/>
        <end position="883"/>
    </location>
</feature>
<dbReference type="InterPro" id="IPR001163">
    <property type="entry name" value="Sm_dom_euk/arc"/>
</dbReference>
<dbReference type="EMBL" id="MBFT01000456">
    <property type="protein sequence ID" value="PVU90875.1"/>
    <property type="molecule type" value="Genomic_DNA"/>
</dbReference>
<reference evidence="12 13" key="1">
    <citation type="journal article" date="2018" name="MBio">
        <title>Comparative Genomics Reveals the Core Gene Toolbox for the Fungus-Insect Symbiosis.</title>
        <authorList>
            <person name="Wang Y."/>
            <person name="Stata M."/>
            <person name="Wang W."/>
            <person name="Stajich J.E."/>
            <person name="White M.M."/>
            <person name="Moncalvo J.M."/>
        </authorList>
    </citation>
    <scope>NUCLEOTIDE SEQUENCE [LARGE SCALE GENOMIC DNA]</scope>
    <source>
        <strain evidence="12 13">AUS-77-4</strain>
    </source>
</reference>
<comment type="subcellular location">
    <subcellularLocation>
        <location evidence="1">Nucleus</location>
    </subcellularLocation>
</comment>
<dbReference type="InterPro" id="IPR010920">
    <property type="entry name" value="LSM_dom_sf"/>
</dbReference>
<keyword evidence="8" id="KW-0687">Ribonucleoprotein</keyword>
<dbReference type="AlphaFoldDB" id="A0A2T9YEY9"/>
<evidence type="ECO:0000256" key="3">
    <source>
        <dbReference type="ARBA" id="ARBA00022664"/>
    </source>
</evidence>
<feature type="domain" description="Dilute" evidence="10">
    <location>
        <begin position="407"/>
        <end position="719"/>
    </location>
</feature>
<dbReference type="GO" id="GO:0000398">
    <property type="term" value="P:mRNA splicing, via spliceosome"/>
    <property type="evidence" value="ECO:0007669"/>
    <property type="project" value="InterPro"/>
</dbReference>
<dbReference type="InterPro" id="IPR027141">
    <property type="entry name" value="LSm4/Sm_D1/D3"/>
</dbReference>
<keyword evidence="13" id="KW-1185">Reference proteome</keyword>
<keyword evidence="4" id="KW-0747">Spliceosome</keyword>
<dbReference type="PROSITE" id="PS51126">
    <property type="entry name" value="DILUTE"/>
    <property type="match status" value="1"/>
</dbReference>
<dbReference type="Proteomes" id="UP000245699">
    <property type="component" value="Unassembled WGS sequence"/>
</dbReference>
<evidence type="ECO:0000313" key="13">
    <source>
        <dbReference type="Proteomes" id="UP000245699"/>
    </source>
</evidence>
<keyword evidence="6" id="KW-0508">mRNA splicing</keyword>
<sequence length="883" mass="101722">MNKTITQSNKKADSNPRSKTPQNRFALSRGPHKEQSPLRANDPRGFQKTWSRSPSKQTPPRLQHSFSEIYTTKSSPQSIQTSKRTPPLLPLSRTTVLEKAVKPNKKKRASLINLDINPDFVFNLNYYDPPGTKSARHLQKSKKSNLFSSTNLQSYQNIFDLSYLSSSIYKYINNTKNIIPGEIEELGKLGSEPKNNSPLKDENTVSLEEITLNESNRLETDIGINPDNILDQNIFPALESNLNDLETQRYSDATNLYKSTTKLSLWENPLEYYCSEGKLAHSYRYLSDKVNSNRRHIKTLNPQKTKSFLSKNRLKNIANVYVEDSTDSLSIKDILLKNAKLDSYTDKTLDLRYFSISFLREIFEYKESILPNDTKTIPSLEDVYYPAHCSALLLLFYYKYNKLGKPLALINQIGKLVLHRMSMSKTNTKASVYYLSNVFELYSIFLYVKQLRMQFYKENSLKTPNESSHESTINDMNKSEKNLSFEIPKINVVNEKGYIETKGNGNDDKEIEETLANLLENTLWKLFYLESKYFLVDGALCMSGNHELSGSGVGTVFTVMDNIISGGIYTSITIESILSKLQELLDASIAFNIPRKLYSQILYACINSLYHTTLNDLFLKDRCNCIQKGVNILNNIKEVELWCKKNNLCKKSFYCERLTRACKILVLYLKMYNEGVGCINEMVDLASYLKFGELEMLLDFEEMPNHKQILLNFWLQVDQQLFKKAKRDVDQLGYFSLENVTKDITRKTHPYKTERLYISNPNKPLPLSLLNAAMGHPILVELKNGETYNGHLEKCDNFMNLMLREVIQTSVDGDRFWRWSEMNIRGNTIKYFRIPDPVLDKAKEEEANNRSNYRNDDRNRRGRGRGRGRGGQGGRGGHIQKDQ</sequence>
<evidence type="ECO:0000256" key="9">
    <source>
        <dbReference type="SAM" id="MobiDB-lite"/>
    </source>
</evidence>
<comment type="similarity">
    <text evidence="2">Belongs to the snRNP Sm proteins family.</text>
</comment>
<keyword evidence="7" id="KW-0539">Nucleus</keyword>
<gene>
    <name evidence="12" type="ORF">BB559_004409</name>
</gene>
<dbReference type="GO" id="GO:0003723">
    <property type="term" value="F:RNA binding"/>
    <property type="evidence" value="ECO:0007669"/>
    <property type="project" value="UniProtKB-KW"/>
</dbReference>
<feature type="compositionally biased region" description="Basic and acidic residues" evidence="9">
    <location>
        <begin position="843"/>
        <end position="859"/>
    </location>
</feature>
<dbReference type="PROSITE" id="PS52002">
    <property type="entry name" value="SM"/>
    <property type="match status" value="1"/>
</dbReference>
<dbReference type="STRING" id="61424.A0A2T9YEY9"/>
<comment type="caution">
    <text evidence="12">The sequence shown here is derived from an EMBL/GenBank/DDBJ whole genome shotgun (WGS) entry which is preliminary data.</text>
</comment>
<dbReference type="GO" id="GO:0005681">
    <property type="term" value="C:spliceosomal complex"/>
    <property type="evidence" value="ECO:0007669"/>
    <property type="project" value="UniProtKB-KW"/>
</dbReference>
<dbReference type="CDD" id="cd01723">
    <property type="entry name" value="LSm4"/>
    <property type="match status" value="1"/>
</dbReference>
<evidence type="ECO:0000259" key="10">
    <source>
        <dbReference type="PROSITE" id="PS51126"/>
    </source>
</evidence>
<dbReference type="SMART" id="SM00651">
    <property type="entry name" value="Sm"/>
    <property type="match status" value="1"/>
</dbReference>
<dbReference type="Pfam" id="PF01423">
    <property type="entry name" value="LSM"/>
    <property type="match status" value="1"/>
</dbReference>